<organism evidence="1 2">
    <name type="scientific">Pluteus cervinus</name>
    <dbReference type="NCBI Taxonomy" id="181527"/>
    <lineage>
        <taxon>Eukaryota</taxon>
        <taxon>Fungi</taxon>
        <taxon>Dikarya</taxon>
        <taxon>Basidiomycota</taxon>
        <taxon>Agaricomycotina</taxon>
        <taxon>Agaricomycetes</taxon>
        <taxon>Agaricomycetidae</taxon>
        <taxon>Agaricales</taxon>
        <taxon>Pluteineae</taxon>
        <taxon>Pluteaceae</taxon>
        <taxon>Pluteus</taxon>
    </lineage>
</organism>
<evidence type="ECO:0000313" key="1">
    <source>
        <dbReference type="EMBL" id="TFK69215.1"/>
    </source>
</evidence>
<dbReference type="EMBL" id="ML208335">
    <property type="protein sequence ID" value="TFK69215.1"/>
    <property type="molecule type" value="Genomic_DNA"/>
</dbReference>
<protein>
    <submittedName>
        <fullName evidence="1">Uncharacterized protein</fullName>
    </submittedName>
</protein>
<dbReference type="Proteomes" id="UP000308600">
    <property type="component" value="Unassembled WGS sequence"/>
</dbReference>
<sequence>MRIQKLLYEFFLQDYHVLARVANGIDEEGDDTTDENDDPTEDEDEDTTENEDEDTTENEDDDTTDGEDGDDEDDDDDNIDVFGRDSPSFIPVYGPQTLNPWDLAKRGQRGSATTSGTTLAGVVIIETPAERQHCHLVDVRGSSSGANNDGGAENTSDEEKGHSTDEENGDGGDNGGR</sequence>
<proteinExistence type="predicted"/>
<accession>A0ACD3AUH6</accession>
<keyword evidence="2" id="KW-1185">Reference proteome</keyword>
<name>A0ACD3AUH6_9AGAR</name>
<reference evidence="1 2" key="1">
    <citation type="journal article" date="2019" name="Nat. Ecol. Evol.">
        <title>Megaphylogeny resolves global patterns of mushroom evolution.</title>
        <authorList>
            <person name="Varga T."/>
            <person name="Krizsan K."/>
            <person name="Foldi C."/>
            <person name="Dima B."/>
            <person name="Sanchez-Garcia M."/>
            <person name="Sanchez-Ramirez S."/>
            <person name="Szollosi G.J."/>
            <person name="Szarkandi J.G."/>
            <person name="Papp V."/>
            <person name="Albert L."/>
            <person name="Andreopoulos W."/>
            <person name="Angelini C."/>
            <person name="Antonin V."/>
            <person name="Barry K.W."/>
            <person name="Bougher N.L."/>
            <person name="Buchanan P."/>
            <person name="Buyck B."/>
            <person name="Bense V."/>
            <person name="Catcheside P."/>
            <person name="Chovatia M."/>
            <person name="Cooper J."/>
            <person name="Damon W."/>
            <person name="Desjardin D."/>
            <person name="Finy P."/>
            <person name="Geml J."/>
            <person name="Haridas S."/>
            <person name="Hughes K."/>
            <person name="Justo A."/>
            <person name="Karasinski D."/>
            <person name="Kautmanova I."/>
            <person name="Kiss B."/>
            <person name="Kocsube S."/>
            <person name="Kotiranta H."/>
            <person name="LaButti K.M."/>
            <person name="Lechner B.E."/>
            <person name="Liimatainen K."/>
            <person name="Lipzen A."/>
            <person name="Lukacs Z."/>
            <person name="Mihaltcheva S."/>
            <person name="Morgado L.N."/>
            <person name="Niskanen T."/>
            <person name="Noordeloos M.E."/>
            <person name="Ohm R.A."/>
            <person name="Ortiz-Santana B."/>
            <person name="Ovrebo C."/>
            <person name="Racz N."/>
            <person name="Riley R."/>
            <person name="Savchenko A."/>
            <person name="Shiryaev A."/>
            <person name="Soop K."/>
            <person name="Spirin V."/>
            <person name="Szebenyi C."/>
            <person name="Tomsovsky M."/>
            <person name="Tulloss R.E."/>
            <person name="Uehling J."/>
            <person name="Grigoriev I.V."/>
            <person name="Vagvolgyi C."/>
            <person name="Papp T."/>
            <person name="Martin F.M."/>
            <person name="Miettinen O."/>
            <person name="Hibbett D.S."/>
            <person name="Nagy L.G."/>
        </authorList>
    </citation>
    <scope>NUCLEOTIDE SEQUENCE [LARGE SCALE GENOMIC DNA]</scope>
    <source>
        <strain evidence="1 2">NL-1719</strain>
    </source>
</reference>
<gene>
    <name evidence="1" type="ORF">BDN72DRAFT_857893</name>
</gene>
<evidence type="ECO:0000313" key="2">
    <source>
        <dbReference type="Proteomes" id="UP000308600"/>
    </source>
</evidence>